<dbReference type="AlphaFoldDB" id="A0A243W7T5"/>
<reference evidence="1 2" key="1">
    <citation type="submission" date="2017-01" db="EMBL/GenBank/DDBJ databases">
        <title>A new Hymenobacter.</title>
        <authorList>
            <person name="Liang Y."/>
            <person name="Feng F."/>
        </authorList>
    </citation>
    <scope>NUCLEOTIDE SEQUENCE [LARGE SCALE GENOMIC DNA]</scope>
    <source>
        <strain evidence="1">MIMBbqt21</strain>
    </source>
</reference>
<keyword evidence="2" id="KW-1185">Reference proteome</keyword>
<name>A0A243W7T5_9BACT</name>
<evidence type="ECO:0000313" key="1">
    <source>
        <dbReference type="EMBL" id="OUJ68626.1"/>
    </source>
</evidence>
<dbReference type="CDD" id="cd05483">
    <property type="entry name" value="retropepsin_like_bacteria"/>
    <property type="match status" value="1"/>
</dbReference>
<dbReference type="RefSeq" id="WP_179197879.1">
    <property type="nucleotide sequence ID" value="NZ_MTSE01000047.1"/>
</dbReference>
<dbReference type="SUPFAM" id="SSF50630">
    <property type="entry name" value="Acid proteases"/>
    <property type="match status" value="1"/>
</dbReference>
<dbReference type="Pfam" id="PF13650">
    <property type="entry name" value="Asp_protease_2"/>
    <property type="match status" value="1"/>
</dbReference>
<accession>A0A243W7T5</accession>
<dbReference type="Proteomes" id="UP000194873">
    <property type="component" value="Unassembled WGS sequence"/>
</dbReference>
<proteinExistence type="predicted"/>
<evidence type="ECO:0008006" key="3">
    <source>
        <dbReference type="Google" id="ProtNLM"/>
    </source>
</evidence>
<protein>
    <recommendedName>
        <fullName evidence="3">Peptidase A2 domain-containing protein</fullName>
    </recommendedName>
</protein>
<dbReference type="InterPro" id="IPR021109">
    <property type="entry name" value="Peptidase_aspartic_dom_sf"/>
</dbReference>
<gene>
    <name evidence="1" type="ORF">BXP70_27740</name>
</gene>
<dbReference type="Gene3D" id="2.40.70.10">
    <property type="entry name" value="Acid Proteases"/>
    <property type="match status" value="1"/>
</dbReference>
<evidence type="ECO:0000313" key="2">
    <source>
        <dbReference type="Proteomes" id="UP000194873"/>
    </source>
</evidence>
<dbReference type="InterPro" id="IPR034122">
    <property type="entry name" value="Retropepsin-like_bacterial"/>
</dbReference>
<organism evidence="1 2">
    <name type="scientific">Hymenobacter crusticola</name>
    <dbReference type="NCBI Taxonomy" id="1770526"/>
    <lineage>
        <taxon>Bacteria</taxon>
        <taxon>Pseudomonadati</taxon>
        <taxon>Bacteroidota</taxon>
        <taxon>Cytophagia</taxon>
        <taxon>Cytophagales</taxon>
        <taxon>Hymenobacteraceae</taxon>
        <taxon>Hymenobacter</taxon>
    </lineage>
</organism>
<sequence>MSTAVHALPSLPLIGYLQALGYVPLPLRRYTTGHCTLPVLVNQVPAHFLLDPGSSHTLLDPSKISQFGSPLQVSTHPGTGVGGSVADTAWSAGNELVLHGQLVFDDQTVYVLSLEHVNTAFRQHQLPEIDGVIGADLLGKGAAVVDYATPTLYLQPNN</sequence>
<comment type="caution">
    <text evidence="1">The sequence shown here is derived from an EMBL/GenBank/DDBJ whole genome shotgun (WGS) entry which is preliminary data.</text>
</comment>
<dbReference type="EMBL" id="MTSE01000047">
    <property type="protein sequence ID" value="OUJ68626.1"/>
    <property type="molecule type" value="Genomic_DNA"/>
</dbReference>